<dbReference type="InterPro" id="IPR016097">
    <property type="entry name" value="DUF695"/>
</dbReference>
<dbReference type="Proteomes" id="UP000609346">
    <property type="component" value="Unassembled WGS sequence"/>
</dbReference>
<feature type="domain" description="DUF695" evidence="1">
    <location>
        <begin position="3"/>
        <end position="134"/>
    </location>
</feature>
<dbReference type="EMBL" id="JACXZA010000007">
    <property type="protein sequence ID" value="MBD3922035.1"/>
    <property type="molecule type" value="Genomic_DNA"/>
</dbReference>
<dbReference type="RefSeq" id="WP_191206326.1">
    <property type="nucleotide sequence ID" value="NZ_JACXZA010000007.1"/>
</dbReference>
<dbReference type="InterPro" id="IPR009671">
    <property type="entry name" value="RraB_dom"/>
</dbReference>
<dbReference type="Pfam" id="PF05117">
    <property type="entry name" value="DUF695"/>
    <property type="match status" value="1"/>
</dbReference>
<dbReference type="Pfam" id="PF06877">
    <property type="entry name" value="RraB"/>
    <property type="match status" value="1"/>
</dbReference>
<evidence type="ECO:0000313" key="4">
    <source>
        <dbReference type="Proteomes" id="UP000609346"/>
    </source>
</evidence>
<name>A0ABR8N498_9BACL</name>
<protein>
    <submittedName>
        <fullName evidence="3">DUF695 domain-containing protein</fullName>
    </submittedName>
</protein>
<proteinExistence type="predicted"/>
<evidence type="ECO:0000313" key="3">
    <source>
        <dbReference type="EMBL" id="MBD3922035.1"/>
    </source>
</evidence>
<dbReference type="Gene3D" id="3.30.70.970">
    <property type="entry name" value="RraB-like"/>
    <property type="match status" value="1"/>
</dbReference>
<sequence>MSDNWNTYFTFIDNKPASFLLDMEPWSHGESETFVHLYQLSVALKEPNEDGLTSQKEASVLYEIEDSIHDSLEGNYKFVGRVTIDGRREFYYYTDSADGDGLKHAADNALIDYTYTVNRIEEQKPGEFYYEFLYPNESERHRMANRPLVDKLIELGDKLEKSRVVNHWIYFGSVEACDRFVENVQKDGFHLEERVKQEDNTYSARVSRNDFVELHAINEVTDYLVAAAQQWQGEYDGWETKVIKEQESFLKRIFKSKK</sequence>
<reference evidence="3 4" key="1">
    <citation type="submission" date="2020-09" db="EMBL/GenBank/DDBJ databases">
        <title>Paenibacillus sp. strain PR3 16S rRNA gene Genome sequencing and assembly.</title>
        <authorList>
            <person name="Kim J."/>
        </authorList>
    </citation>
    <scope>NUCLEOTIDE SEQUENCE [LARGE SCALE GENOMIC DNA]</scope>
    <source>
        <strain evidence="3 4">PR3</strain>
    </source>
</reference>
<dbReference type="SUPFAM" id="SSF89946">
    <property type="entry name" value="Hypothetical protein VC0424"/>
    <property type="match status" value="1"/>
</dbReference>
<keyword evidence="4" id="KW-1185">Reference proteome</keyword>
<organism evidence="3 4">
    <name type="scientific">Paenibacillus terricola</name>
    <dbReference type="NCBI Taxonomy" id="2763503"/>
    <lineage>
        <taxon>Bacteria</taxon>
        <taxon>Bacillati</taxon>
        <taxon>Bacillota</taxon>
        <taxon>Bacilli</taxon>
        <taxon>Bacillales</taxon>
        <taxon>Paenibacillaceae</taxon>
        <taxon>Paenibacillus</taxon>
    </lineage>
</organism>
<comment type="caution">
    <text evidence="3">The sequence shown here is derived from an EMBL/GenBank/DDBJ whole genome shotgun (WGS) entry which is preliminary data.</text>
</comment>
<accession>A0ABR8N498</accession>
<gene>
    <name evidence="3" type="ORF">H8B09_24955</name>
</gene>
<evidence type="ECO:0000259" key="2">
    <source>
        <dbReference type="Pfam" id="PF06877"/>
    </source>
</evidence>
<dbReference type="InterPro" id="IPR036701">
    <property type="entry name" value="RraB-like_sf"/>
</dbReference>
<feature type="domain" description="Regulator of ribonuclease activity B" evidence="2">
    <location>
        <begin position="144"/>
        <end position="240"/>
    </location>
</feature>
<evidence type="ECO:0000259" key="1">
    <source>
        <dbReference type="Pfam" id="PF05117"/>
    </source>
</evidence>